<keyword evidence="9" id="KW-1185">Reference proteome</keyword>
<evidence type="ECO:0000313" key="8">
    <source>
        <dbReference type="EMBL" id="SDX09127.1"/>
    </source>
</evidence>
<protein>
    <recommendedName>
        <fullName evidence="5 6">N5-carboxyaminoimidazole ribonucleotide synthase</fullName>
        <shortName evidence="5 6">N5-CAIR synthase</shortName>
        <ecNumber evidence="5 6">6.3.4.18</ecNumber>
    </recommendedName>
    <alternativeName>
        <fullName evidence="5 6">5-(carboxyamino)imidazole ribonucleotide synthetase</fullName>
    </alternativeName>
</protein>
<dbReference type="NCBIfam" id="NF004675">
    <property type="entry name" value="PRK06019.1-1"/>
    <property type="match status" value="1"/>
</dbReference>
<comment type="subunit">
    <text evidence="5 6">Homodimer.</text>
</comment>
<dbReference type="InterPro" id="IPR011054">
    <property type="entry name" value="Rudment_hybrid_motif"/>
</dbReference>
<evidence type="ECO:0000256" key="6">
    <source>
        <dbReference type="RuleBase" id="RU361200"/>
    </source>
</evidence>
<dbReference type="AlphaFoldDB" id="A0A1H2YVQ0"/>
<feature type="binding site" evidence="5">
    <location>
        <position position="120"/>
    </location>
    <ligand>
        <name>ATP</name>
        <dbReference type="ChEBI" id="CHEBI:30616"/>
    </ligand>
</feature>
<dbReference type="InterPro" id="IPR054350">
    <property type="entry name" value="PurT/PurK_preATP-grasp"/>
</dbReference>
<feature type="binding site" evidence="5">
    <location>
        <position position="160"/>
    </location>
    <ligand>
        <name>ATP</name>
        <dbReference type="ChEBI" id="CHEBI:30616"/>
    </ligand>
</feature>
<dbReference type="InterPro" id="IPR013815">
    <property type="entry name" value="ATP_grasp_subdomain_1"/>
</dbReference>
<feature type="binding site" evidence="5">
    <location>
        <position position="227"/>
    </location>
    <ligand>
        <name>ATP</name>
        <dbReference type="ChEBI" id="CHEBI:30616"/>
    </ligand>
</feature>
<gene>
    <name evidence="5 6" type="primary">purK</name>
    <name evidence="8" type="ORF">SAMN05444487_11021</name>
</gene>
<evidence type="ECO:0000256" key="2">
    <source>
        <dbReference type="ARBA" id="ARBA00022741"/>
    </source>
</evidence>
<dbReference type="GO" id="GO:0005524">
    <property type="term" value="F:ATP binding"/>
    <property type="evidence" value="ECO:0007669"/>
    <property type="project" value="UniProtKB-UniRule"/>
</dbReference>
<keyword evidence="4 5" id="KW-0067">ATP-binding</keyword>
<dbReference type="GO" id="GO:0046872">
    <property type="term" value="F:metal ion binding"/>
    <property type="evidence" value="ECO:0007669"/>
    <property type="project" value="InterPro"/>
</dbReference>
<proteinExistence type="inferred from homology"/>
<dbReference type="NCBIfam" id="NF004676">
    <property type="entry name" value="PRK06019.1-2"/>
    <property type="match status" value="1"/>
</dbReference>
<dbReference type="GO" id="GO:0034028">
    <property type="term" value="F:5-(carboxyamino)imidazole ribonucleotide synthase activity"/>
    <property type="evidence" value="ECO:0007669"/>
    <property type="project" value="UniProtKB-UniRule"/>
</dbReference>
<dbReference type="HAMAP" id="MF_01928">
    <property type="entry name" value="PurK"/>
    <property type="match status" value="1"/>
</dbReference>
<keyword evidence="1 5" id="KW-0436">Ligase</keyword>
<comment type="function">
    <text evidence="6">Catalyzes the ATP-dependent conversion of 5-aminoimidazole ribonucleotide (AIR) and HCO(3)- to N5-carboxyaminoimidazole ribonucleotide (N5-CAIR).</text>
</comment>
<dbReference type="GO" id="GO:0005829">
    <property type="term" value="C:cytosol"/>
    <property type="evidence" value="ECO:0007669"/>
    <property type="project" value="TreeGrafter"/>
</dbReference>
<evidence type="ECO:0000259" key="7">
    <source>
        <dbReference type="PROSITE" id="PS50975"/>
    </source>
</evidence>
<feature type="domain" description="ATP-grasp" evidence="7">
    <location>
        <begin position="124"/>
        <end position="311"/>
    </location>
</feature>
<feature type="binding site" evidence="5">
    <location>
        <begin position="196"/>
        <end position="199"/>
    </location>
    <ligand>
        <name>ATP</name>
        <dbReference type="ChEBI" id="CHEBI:30616"/>
    </ligand>
</feature>
<keyword evidence="3 5" id="KW-0658">Purine biosynthesis</keyword>
<evidence type="ECO:0000256" key="4">
    <source>
        <dbReference type="ARBA" id="ARBA00022840"/>
    </source>
</evidence>
<dbReference type="InterPro" id="IPR011761">
    <property type="entry name" value="ATP-grasp"/>
</dbReference>
<dbReference type="GO" id="GO:0004638">
    <property type="term" value="F:phosphoribosylaminoimidazole carboxylase activity"/>
    <property type="evidence" value="ECO:0007669"/>
    <property type="project" value="InterPro"/>
</dbReference>
<comment type="catalytic activity">
    <reaction evidence="5 6">
        <text>5-amino-1-(5-phospho-beta-D-ribosyl)imidazole + hydrogencarbonate + ATP = 5-carboxyamino-1-(5-phospho-D-ribosyl)imidazole + ADP + phosphate + 2 H(+)</text>
        <dbReference type="Rhea" id="RHEA:19317"/>
        <dbReference type="ChEBI" id="CHEBI:15378"/>
        <dbReference type="ChEBI" id="CHEBI:17544"/>
        <dbReference type="ChEBI" id="CHEBI:30616"/>
        <dbReference type="ChEBI" id="CHEBI:43474"/>
        <dbReference type="ChEBI" id="CHEBI:58730"/>
        <dbReference type="ChEBI" id="CHEBI:137981"/>
        <dbReference type="ChEBI" id="CHEBI:456216"/>
        <dbReference type="EC" id="6.3.4.18"/>
    </reaction>
</comment>
<dbReference type="Gene3D" id="3.40.50.20">
    <property type="match status" value="1"/>
</dbReference>
<dbReference type="Gene3D" id="3.30.1490.20">
    <property type="entry name" value="ATP-grasp fold, A domain"/>
    <property type="match status" value="1"/>
</dbReference>
<dbReference type="SUPFAM" id="SSF56059">
    <property type="entry name" value="Glutathione synthetase ATP-binding domain-like"/>
    <property type="match status" value="1"/>
</dbReference>
<dbReference type="STRING" id="1048340.SAMN05444487_11021"/>
<sequence>MMSLSIEHTNRNKSRHYLPPGSTVGILGGGQLGRMMILEGKKMGLRFVTLDPASDCPGSHVADDHLIASFGNQEMARRLATLCDVITYEFENVDGSVARLLEEKAWLPQGASLLETTRHRLREKQALMNAGIPVAPYRGVTKAADLAGAVAEVGLPCVLKTVTGGYDGKGQRIIRHHGEISQVAAEIRVGETCIVEGFIPFVKELSVIASRGQDGEIRCFPPVENIHRDHILHMTIAPAPVQDAITEAAEDLATKVAEELGVVGVIGVEMFLQEDGSLLVNELAPRPHNSGHFTLDACNVSQFEQHLRAICGWPLATPRLLSPAVMINILGQHTEKLMAQLPTMSPEIKVHWYGKEENRVGRKMGHLTALGSSVEEAQRHLTSCELLS</sequence>
<name>A0A1H2YVQ0_9BACL</name>
<comment type="pathway">
    <text evidence="5 6">Purine metabolism; IMP biosynthesis via de novo pathway; 5-amino-1-(5-phospho-D-ribosyl)imidazole-4-carboxylate from 5-amino-1-(5-phospho-D-ribosyl)imidazole (N5-CAIR route): step 1/2.</text>
</comment>
<dbReference type="Pfam" id="PF17769">
    <property type="entry name" value="PurK_C"/>
    <property type="match status" value="1"/>
</dbReference>
<evidence type="ECO:0000313" key="9">
    <source>
        <dbReference type="Proteomes" id="UP000198534"/>
    </source>
</evidence>
<dbReference type="NCBIfam" id="TIGR01161">
    <property type="entry name" value="purK"/>
    <property type="match status" value="1"/>
</dbReference>
<dbReference type="FunFam" id="3.30.470.20:FF:000029">
    <property type="entry name" value="N5-carboxyaminoimidazole ribonucleotide synthase"/>
    <property type="match status" value="1"/>
</dbReference>
<dbReference type="Gene3D" id="3.30.470.20">
    <property type="entry name" value="ATP-grasp fold, B domain"/>
    <property type="match status" value="1"/>
</dbReference>
<dbReference type="EMBL" id="FNNQ01000010">
    <property type="protein sequence ID" value="SDX09127.1"/>
    <property type="molecule type" value="Genomic_DNA"/>
</dbReference>
<dbReference type="SUPFAM" id="SSF51246">
    <property type="entry name" value="Rudiment single hybrid motif"/>
    <property type="match status" value="1"/>
</dbReference>
<evidence type="ECO:0000256" key="3">
    <source>
        <dbReference type="ARBA" id="ARBA00022755"/>
    </source>
</evidence>
<accession>A0A1H2YVQ0</accession>
<dbReference type="FunFam" id="3.30.1490.20:FF:000015">
    <property type="entry name" value="N5-carboxyaminoimidazole ribonucleotide synthase"/>
    <property type="match status" value="1"/>
</dbReference>
<dbReference type="Pfam" id="PF02222">
    <property type="entry name" value="ATP-grasp"/>
    <property type="match status" value="1"/>
</dbReference>
<evidence type="ECO:0000256" key="5">
    <source>
        <dbReference type="HAMAP-Rule" id="MF_01928"/>
    </source>
</evidence>
<evidence type="ECO:0000256" key="1">
    <source>
        <dbReference type="ARBA" id="ARBA00022598"/>
    </source>
</evidence>
<dbReference type="InterPro" id="IPR005875">
    <property type="entry name" value="PurK"/>
</dbReference>
<dbReference type="EC" id="6.3.4.18" evidence="5 6"/>
<comment type="function">
    <text evidence="5">Catalyzes the ATP-dependent conversion of 5-aminoimidazole ribonucleotide (AIR) and HCO(3)(-) to N5-carboxyaminoimidazole ribonucleotide (N5-CAIR).</text>
</comment>
<keyword evidence="2 5" id="KW-0547">Nucleotide-binding</keyword>
<feature type="binding site" evidence="5">
    <location>
        <begin position="281"/>
        <end position="282"/>
    </location>
    <ligand>
        <name>ATP</name>
        <dbReference type="ChEBI" id="CHEBI:30616"/>
    </ligand>
</feature>
<dbReference type="GO" id="GO:0006189">
    <property type="term" value="P:'de novo' IMP biosynthetic process"/>
    <property type="evidence" value="ECO:0007669"/>
    <property type="project" value="UniProtKB-UniRule"/>
</dbReference>
<dbReference type="UniPathway" id="UPA00074">
    <property type="reaction ID" value="UER00942"/>
</dbReference>
<organism evidence="8 9">
    <name type="scientific">Marininema mesophilum</name>
    <dbReference type="NCBI Taxonomy" id="1048340"/>
    <lineage>
        <taxon>Bacteria</taxon>
        <taxon>Bacillati</taxon>
        <taxon>Bacillota</taxon>
        <taxon>Bacilli</taxon>
        <taxon>Bacillales</taxon>
        <taxon>Thermoactinomycetaceae</taxon>
        <taxon>Marininema</taxon>
    </lineage>
</organism>
<dbReference type="Pfam" id="PF22660">
    <property type="entry name" value="RS_preATP-grasp-like"/>
    <property type="match status" value="1"/>
</dbReference>
<dbReference type="NCBIfam" id="NF004679">
    <property type="entry name" value="PRK06019.1-5"/>
    <property type="match status" value="1"/>
</dbReference>
<dbReference type="InterPro" id="IPR040686">
    <property type="entry name" value="PurK_C"/>
</dbReference>
<reference evidence="8 9" key="1">
    <citation type="submission" date="2016-10" db="EMBL/GenBank/DDBJ databases">
        <authorList>
            <person name="de Groot N.N."/>
        </authorList>
    </citation>
    <scope>NUCLEOTIDE SEQUENCE [LARGE SCALE GENOMIC DNA]</scope>
    <source>
        <strain evidence="8 9">DSM 45610</strain>
    </source>
</reference>
<comment type="similarity">
    <text evidence="5 6">Belongs to the PurK/PurT family.</text>
</comment>
<feature type="binding site" evidence="5">
    <location>
        <begin position="165"/>
        <end position="171"/>
    </location>
    <ligand>
        <name>ATP</name>
        <dbReference type="ChEBI" id="CHEBI:30616"/>
    </ligand>
</feature>
<dbReference type="InterPro" id="IPR003135">
    <property type="entry name" value="ATP-grasp_carboxylate-amine"/>
</dbReference>
<dbReference type="PANTHER" id="PTHR11609:SF5">
    <property type="entry name" value="PHOSPHORIBOSYLAMINOIMIDAZOLE CARBOXYLASE"/>
    <property type="match status" value="1"/>
</dbReference>
<dbReference type="PROSITE" id="PS50975">
    <property type="entry name" value="ATP_GRASP"/>
    <property type="match status" value="1"/>
</dbReference>
<dbReference type="SUPFAM" id="SSF52440">
    <property type="entry name" value="PreATP-grasp domain"/>
    <property type="match status" value="1"/>
</dbReference>
<feature type="binding site" evidence="5">
    <location>
        <position position="204"/>
    </location>
    <ligand>
        <name>ATP</name>
        <dbReference type="ChEBI" id="CHEBI:30616"/>
    </ligand>
</feature>
<dbReference type="PANTHER" id="PTHR11609">
    <property type="entry name" value="PURINE BIOSYNTHESIS PROTEIN 6/7, PUR6/7"/>
    <property type="match status" value="1"/>
</dbReference>
<dbReference type="InterPro" id="IPR016185">
    <property type="entry name" value="PreATP-grasp_dom_sf"/>
</dbReference>
<dbReference type="Proteomes" id="UP000198534">
    <property type="component" value="Unassembled WGS sequence"/>
</dbReference>